<feature type="domain" description="Soluble ligand binding" evidence="4">
    <location>
        <begin position="467"/>
        <end position="517"/>
    </location>
</feature>
<dbReference type="InterPro" id="IPR049712">
    <property type="entry name" value="Poly_export"/>
</dbReference>
<dbReference type="PANTHER" id="PTHR33619">
    <property type="entry name" value="POLYSACCHARIDE EXPORT PROTEIN GFCE-RELATED"/>
    <property type="match status" value="1"/>
</dbReference>
<accession>A0A1T4X2Z4</accession>
<evidence type="ECO:0000313" key="6">
    <source>
        <dbReference type="Proteomes" id="UP000190460"/>
    </source>
</evidence>
<dbReference type="Proteomes" id="UP000190460">
    <property type="component" value="Unassembled WGS sequence"/>
</dbReference>
<dbReference type="GO" id="GO:0015159">
    <property type="term" value="F:polysaccharide transmembrane transporter activity"/>
    <property type="evidence" value="ECO:0007669"/>
    <property type="project" value="InterPro"/>
</dbReference>
<dbReference type="STRING" id="92487.SAMN02745130_02468"/>
<evidence type="ECO:0000259" key="3">
    <source>
        <dbReference type="Pfam" id="PF02563"/>
    </source>
</evidence>
<dbReference type="Pfam" id="PF02563">
    <property type="entry name" value="Poly_export"/>
    <property type="match status" value="1"/>
</dbReference>
<reference evidence="6" key="1">
    <citation type="submission" date="2017-02" db="EMBL/GenBank/DDBJ databases">
        <authorList>
            <person name="Varghese N."/>
            <person name="Submissions S."/>
        </authorList>
    </citation>
    <scope>NUCLEOTIDE SEQUENCE [LARGE SCALE GENOMIC DNA]</scope>
    <source>
        <strain evidence="6">ATCC 49788</strain>
    </source>
</reference>
<proteinExistence type="predicted"/>
<evidence type="ECO:0000259" key="4">
    <source>
        <dbReference type="Pfam" id="PF10531"/>
    </source>
</evidence>
<dbReference type="InterPro" id="IPR019554">
    <property type="entry name" value="Soluble_ligand-bd"/>
</dbReference>
<feature type="signal peptide" evidence="2">
    <location>
        <begin position="1"/>
        <end position="24"/>
    </location>
</feature>
<feature type="domain" description="Polysaccharide export protein N-terminal" evidence="3">
    <location>
        <begin position="91"/>
        <end position="160"/>
    </location>
</feature>
<gene>
    <name evidence="5" type="ORF">SAMN02745130_02468</name>
</gene>
<feature type="chain" id="PRO_5013137677" evidence="2">
    <location>
        <begin position="25"/>
        <end position="563"/>
    </location>
</feature>
<evidence type="ECO:0000256" key="2">
    <source>
        <dbReference type="SAM" id="SignalP"/>
    </source>
</evidence>
<dbReference type="InterPro" id="IPR003715">
    <property type="entry name" value="Poly_export_N"/>
</dbReference>
<dbReference type="Pfam" id="PF10531">
    <property type="entry name" value="SLBB"/>
    <property type="match status" value="1"/>
</dbReference>
<dbReference type="EMBL" id="FUYB01000012">
    <property type="protein sequence ID" value="SKA83970.1"/>
    <property type="molecule type" value="Genomic_DNA"/>
</dbReference>
<keyword evidence="1 2" id="KW-0732">Signal</keyword>
<dbReference type="Gene3D" id="3.10.560.10">
    <property type="entry name" value="Outer membrane lipoprotein wza domain like"/>
    <property type="match status" value="2"/>
</dbReference>
<keyword evidence="6" id="KW-1185">Reference proteome</keyword>
<protein>
    <submittedName>
        <fullName evidence="5">Protein involved in polysaccharide export, contains SLBB domain of the beta-grasp fold</fullName>
    </submittedName>
</protein>
<evidence type="ECO:0000313" key="5">
    <source>
        <dbReference type="EMBL" id="SKA83970.1"/>
    </source>
</evidence>
<dbReference type="RefSeq" id="WP_078922940.1">
    <property type="nucleotide sequence ID" value="NZ_FUYB01000012.1"/>
</dbReference>
<sequence>MSYLKRIFPLLGMWLCLLVSQGYAEEQGAGASASSASTSSDTTSDLLTAETKPRIFDEGLPRTVRAGQNLQPFGANLFAGNYTSRRANALDPNYQVIAGDKISLRMWGEATANEVLTVDANGNVFVPDVGEIHMVGTRASEVSNKVKAAVGKVYKDGVDVYANLLTASSQEVTVFVTGSVLRPGQYTGLPDDSVLAFLHQAGGVDPRRGSYRQVMVKRGQQRVASVDLYDFVNNGSLPRMLFRNGDTIVVRPQGSMISVEGDTRNNYRFEFLGNSINGAQLIKYARPDSSVTNIAVSGTRDGLPNSSYISYEQFLHTRLYDGDSVRFVSDAPTPVMDISLEGSHLGNSYLAVKRGSRLQEVLDYVSVDPNEADIGNIYIKRKSVALEQKKNIDESLRRLERSVLTAPASSDGEAAIRAKEAELILKFVERASTVRPEGKIVVSDRGKVANIRMEDGDIIVIPPKSDVVMISGEVQVPQSVVYASNATLKDYIAQAGGYTERANEESLMVVKPNGKVIMGRHLQVSAGDQVMVYPRLDTKDMQFTKDLVQIIYQIAVAAKAVGL</sequence>
<evidence type="ECO:0000256" key="1">
    <source>
        <dbReference type="ARBA" id="ARBA00022729"/>
    </source>
</evidence>
<name>A0A1T4X2Z4_9GAMM</name>
<dbReference type="AlphaFoldDB" id="A0A1T4X2Z4"/>
<organism evidence="5 6">
    <name type="scientific">Thiothrix eikelboomii</name>
    <dbReference type="NCBI Taxonomy" id="92487"/>
    <lineage>
        <taxon>Bacteria</taxon>
        <taxon>Pseudomonadati</taxon>
        <taxon>Pseudomonadota</taxon>
        <taxon>Gammaproteobacteria</taxon>
        <taxon>Thiotrichales</taxon>
        <taxon>Thiotrichaceae</taxon>
        <taxon>Thiothrix</taxon>
    </lineage>
</organism>
<dbReference type="PANTHER" id="PTHR33619:SF3">
    <property type="entry name" value="POLYSACCHARIDE EXPORT PROTEIN GFCE-RELATED"/>
    <property type="match status" value="1"/>
</dbReference>